<keyword evidence="5" id="KW-0067">ATP-binding</keyword>
<name>A0AAD7FBX9_9AGAR</name>
<accession>A0AAD7FBX9</accession>
<dbReference type="SUPFAM" id="SSF56112">
    <property type="entry name" value="Protein kinase-like (PK-like)"/>
    <property type="match status" value="1"/>
</dbReference>
<evidence type="ECO:0000313" key="7">
    <source>
        <dbReference type="EMBL" id="KAJ7610954.1"/>
    </source>
</evidence>
<sequence length="243" mass="27589">MDYVPGGTLSDKMKSVGGYIGSALGTYHAAQMLLAIHGLHRIGILHRDIKPDNILFDSRGNIVLTDFGLSKTFDVNVSGGNSWEEAQVRGEDHFPLLWPSKNNPHIVVKEGRGTPKYSAPEVFRFEQYSYGVDIWSWAVTFFEAMTGALPWAYDSERETYFRPLVLDLDGANYEVVLGEAERDFFKEAFKPDPFSRWATVHDIKAHRIWGSLNWDALARGALPPPSFDKTKPKTPASWERFWY</sequence>
<evidence type="ECO:0000259" key="6">
    <source>
        <dbReference type="PROSITE" id="PS50011"/>
    </source>
</evidence>
<dbReference type="GO" id="GO:0004674">
    <property type="term" value="F:protein serine/threonine kinase activity"/>
    <property type="evidence" value="ECO:0007669"/>
    <property type="project" value="UniProtKB-KW"/>
</dbReference>
<dbReference type="Gene3D" id="3.30.200.20">
    <property type="entry name" value="Phosphorylase Kinase, domain 1"/>
    <property type="match status" value="1"/>
</dbReference>
<evidence type="ECO:0000256" key="3">
    <source>
        <dbReference type="ARBA" id="ARBA00022741"/>
    </source>
</evidence>
<comment type="caution">
    <text evidence="7">The sequence shown here is derived from an EMBL/GenBank/DDBJ whole genome shotgun (WGS) entry which is preliminary data.</text>
</comment>
<keyword evidence="8" id="KW-1185">Reference proteome</keyword>
<evidence type="ECO:0000256" key="5">
    <source>
        <dbReference type="ARBA" id="ARBA00022840"/>
    </source>
</evidence>
<dbReference type="PANTHER" id="PTHR24351">
    <property type="entry name" value="RIBOSOMAL PROTEIN S6 KINASE"/>
    <property type="match status" value="1"/>
</dbReference>
<proteinExistence type="predicted"/>
<keyword evidence="1" id="KW-0723">Serine/threonine-protein kinase</keyword>
<dbReference type="AlphaFoldDB" id="A0AAD7FBX9"/>
<dbReference type="PROSITE" id="PS50011">
    <property type="entry name" value="PROTEIN_KINASE_DOM"/>
    <property type="match status" value="1"/>
</dbReference>
<gene>
    <name evidence="7" type="ORF">FB45DRAFT_942137</name>
</gene>
<dbReference type="InterPro" id="IPR000719">
    <property type="entry name" value="Prot_kinase_dom"/>
</dbReference>
<dbReference type="Gene3D" id="1.10.510.10">
    <property type="entry name" value="Transferase(Phosphotransferase) domain 1"/>
    <property type="match status" value="1"/>
</dbReference>
<keyword evidence="3" id="KW-0547">Nucleotide-binding</keyword>
<keyword evidence="4 7" id="KW-0418">Kinase</keyword>
<reference evidence="7" key="1">
    <citation type="submission" date="2023-03" db="EMBL/GenBank/DDBJ databases">
        <title>Massive genome expansion in bonnet fungi (Mycena s.s.) driven by repeated elements and novel gene families across ecological guilds.</title>
        <authorList>
            <consortium name="Lawrence Berkeley National Laboratory"/>
            <person name="Harder C.B."/>
            <person name="Miyauchi S."/>
            <person name="Viragh M."/>
            <person name="Kuo A."/>
            <person name="Thoen E."/>
            <person name="Andreopoulos B."/>
            <person name="Lu D."/>
            <person name="Skrede I."/>
            <person name="Drula E."/>
            <person name="Henrissat B."/>
            <person name="Morin E."/>
            <person name="Kohler A."/>
            <person name="Barry K."/>
            <person name="LaButti K."/>
            <person name="Morin E."/>
            <person name="Salamov A."/>
            <person name="Lipzen A."/>
            <person name="Mereny Z."/>
            <person name="Hegedus B."/>
            <person name="Baldrian P."/>
            <person name="Stursova M."/>
            <person name="Weitz H."/>
            <person name="Taylor A."/>
            <person name="Grigoriev I.V."/>
            <person name="Nagy L.G."/>
            <person name="Martin F."/>
            <person name="Kauserud H."/>
        </authorList>
    </citation>
    <scope>NUCLEOTIDE SEQUENCE</scope>
    <source>
        <strain evidence="7">9284</strain>
    </source>
</reference>
<dbReference type="InterPro" id="IPR008271">
    <property type="entry name" value="Ser/Thr_kinase_AS"/>
</dbReference>
<dbReference type="Pfam" id="PF00069">
    <property type="entry name" value="Pkinase"/>
    <property type="match status" value="1"/>
</dbReference>
<dbReference type="PROSITE" id="PS00108">
    <property type="entry name" value="PROTEIN_KINASE_ST"/>
    <property type="match status" value="1"/>
</dbReference>
<dbReference type="GO" id="GO:0005524">
    <property type="term" value="F:ATP binding"/>
    <property type="evidence" value="ECO:0007669"/>
    <property type="project" value="UniProtKB-KW"/>
</dbReference>
<dbReference type="InterPro" id="IPR011009">
    <property type="entry name" value="Kinase-like_dom_sf"/>
</dbReference>
<dbReference type="Proteomes" id="UP001221142">
    <property type="component" value="Unassembled WGS sequence"/>
</dbReference>
<keyword evidence="2" id="KW-0808">Transferase</keyword>
<evidence type="ECO:0000256" key="1">
    <source>
        <dbReference type="ARBA" id="ARBA00022527"/>
    </source>
</evidence>
<dbReference type="EMBL" id="JARKIF010000034">
    <property type="protein sequence ID" value="KAJ7610954.1"/>
    <property type="molecule type" value="Genomic_DNA"/>
</dbReference>
<feature type="domain" description="Protein kinase" evidence="6">
    <location>
        <begin position="1"/>
        <end position="209"/>
    </location>
</feature>
<evidence type="ECO:0000256" key="2">
    <source>
        <dbReference type="ARBA" id="ARBA00022679"/>
    </source>
</evidence>
<organism evidence="7 8">
    <name type="scientific">Roridomyces roridus</name>
    <dbReference type="NCBI Taxonomy" id="1738132"/>
    <lineage>
        <taxon>Eukaryota</taxon>
        <taxon>Fungi</taxon>
        <taxon>Dikarya</taxon>
        <taxon>Basidiomycota</taxon>
        <taxon>Agaricomycotina</taxon>
        <taxon>Agaricomycetes</taxon>
        <taxon>Agaricomycetidae</taxon>
        <taxon>Agaricales</taxon>
        <taxon>Marasmiineae</taxon>
        <taxon>Mycenaceae</taxon>
        <taxon>Roridomyces</taxon>
    </lineage>
</organism>
<dbReference type="SMART" id="SM00220">
    <property type="entry name" value="S_TKc"/>
    <property type="match status" value="1"/>
</dbReference>
<evidence type="ECO:0000313" key="8">
    <source>
        <dbReference type="Proteomes" id="UP001221142"/>
    </source>
</evidence>
<evidence type="ECO:0000256" key="4">
    <source>
        <dbReference type="ARBA" id="ARBA00022777"/>
    </source>
</evidence>
<protein>
    <submittedName>
        <fullName evidence="7">Kinase-like domain-containing protein</fullName>
    </submittedName>
</protein>